<name>A0A9J6NXN6_9CLOT</name>
<dbReference type="AlphaFoldDB" id="A0A9J6NXN6"/>
<feature type="signal peptide" evidence="2">
    <location>
        <begin position="1"/>
        <end position="19"/>
    </location>
</feature>
<evidence type="ECO:0000313" key="5">
    <source>
        <dbReference type="Proteomes" id="UP001056429"/>
    </source>
</evidence>
<sequence length="350" mass="39605">MNKKLISFLTVFIFTAVFFMGCTDKKDVNNNSKDNVKNESKETNEKESKELRKVTVILDWLPNTNHTGLYVAKENGYFEEEGLDVEIIQPAEGGTSSLIAAGKGEFGVSYQEDITYARTAENPLPIKAIAAIIQHNTSGFASPVEKNIKTPKDFEGKVYGGWGSPTEPAILKALMENEGADFSKLDIIDVGAEDFFAATKNNMDFQWIFYGWTGIEAELRGVELNYIDLGKTDKRLDYYTPVLIASEKLLADEPELADKFLKATTKGYEYCIENPEDSAKIFLKHAPENNEELVLKSQEYLAKQYKADAEHWGEMKEEVWNNYTEFLYEKGLIEKNMEGKEAFTNEHLPK</sequence>
<comment type="caution">
    <text evidence="4">The sequence shown here is derived from an EMBL/GenBank/DDBJ whole genome shotgun (WGS) entry which is preliminary data.</text>
</comment>
<gene>
    <name evidence="4" type="ORF">KDK92_03325</name>
</gene>
<dbReference type="SUPFAM" id="SSF53850">
    <property type="entry name" value="Periplasmic binding protein-like II"/>
    <property type="match status" value="1"/>
</dbReference>
<dbReference type="PROSITE" id="PS51257">
    <property type="entry name" value="PROKAR_LIPOPROTEIN"/>
    <property type="match status" value="1"/>
</dbReference>
<dbReference type="GO" id="GO:0009228">
    <property type="term" value="P:thiamine biosynthetic process"/>
    <property type="evidence" value="ECO:0007669"/>
    <property type="project" value="InterPro"/>
</dbReference>
<dbReference type="RefSeq" id="WP_250857627.1">
    <property type="nucleotide sequence ID" value="NZ_JAGSOJ010000001.1"/>
</dbReference>
<reference evidence="4" key="2">
    <citation type="submission" date="2021-04" db="EMBL/GenBank/DDBJ databases">
        <authorList>
            <person name="Dong X."/>
        </authorList>
    </citation>
    <scope>NUCLEOTIDE SEQUENCE</scope>
    <source>
        <strain evidence="4">ZWT</strain>
    </source>
</reference>
<evidence type="ECO:0000256" key="2">
    <source>
        <dbReference type="SAM" id="SignalP"/>
    </source>
</evidence>
<proteinExistence type="predicted"/>
<protein>
    <submittedName>
        <fullName evidence="4">ABC transporter substrate-binding protein</fullName>
    </submittedName>
</protein>
<dbReference type="InterPro" id="IPR027939">
    <property type="entry name" value="NMT1/THI5"/>
</dbReference>
<dbReference type="PANTHER" id="PTHR31528">
    <property type="entry name" value="4-AMINO-5-HYDROXYMETHYL-2-METHYLPYRIMIDINE PHOSPHATE SYNTHASE THI11-RELATED"/>
    <property type="match status" value="1"/>
</dbReference>
<evidence type="ECO:0000256" key="1">
    <source>
        <dbReference type="SAM" id="MobiDB-lite"/>
    </source>
</evidence>
<dbReference type="Gene3D" id="3.40.190.10">
    <property type="entry name" value="Periplasmic binding protein-like II"/>
    <property type="match status" value="2"/>
</dbReference>
<feature type="chain" id="PRO_5039902312" evidence="2">
    <location>
        <begin position="20"/>
        <end position="350"/>
    </location>
</feature>
<reference evidence="4" key="1">
    <citation type="journal article" date="2021" name="mSystems">
        <title>Bacteria and Archaea Synergistically Convert Glycine Betaine to Biogenic Methane in the Formosa Cold Seep of the South China Sea.</title>
        <authorList>
            <person name="Li L."/>
            <person name="Zhang W."/>
            <person name="Zhang S."/>
            <person name="Song L."/>
            <person name="Sun Q."/>
            <person name="Zhang H."/>
            <person name="Xiang H."/>
            <person name="Dong X."/>
        </authorList>
    </citation>
    <scope>NUCLEOTIDE SEQUENCE</scope>
    <source>
        <strain evidence="4">ZWT</strain>
    </source>
</reference>
<dbReference type="InterPro" id="IPR015168">
    <property type="entry name" value="SsuA/THI5"/>
</dbReference>
<evidence type="ECO:0000313" key="4">
    <source>
        <dbReference type="EMBL" id="MCM1988758.1"/>
    </source>
</evidence>
<organism evidence="4 5">
    <name type="scientific">Oceanirhabdus seepicola</name>
    <dbReference type="NCBI Taxonomy" id="2828781"/>
    <lineage>
        <taxon>Bacteria</taxon>
        <taxon>Bacillati</taxon>
        <taxon>Bacillota</taxon>
        <taxon>Clostridia</taxon>
        <taxon>Eubacteriales</taxon>
        <taxon>Clostridiaceae</taxon>
        <taxon>Oceanirhabdus</taxon>
    </lineage>
</organism>
<accession>A0A9J6NXN6</accession>
<keyword evidence="2" id="KW-0732">Signal</keyword>
<feature type="region of interest" description="Disordered" evidence="1">
    <location>
        <begin position="29"/>
        <end position="48"/>
    </location>
</feature>
<dbReference type="PANTHER" id="PTHR31528:SF3">
    <property type="entry name" value="THIAMINE BIOSYNTHESIS PROTEIN HI_0357-RELATED"/>
    <property type="match status" value="1"/>
</dbReference>
<dbReference type="EMBL" id="JAGSOJ010000001">
    <property type="protein sequence ID" value="MCM1988758.1"/>
    <property type="molecule type" value="Genomic_DNA"/>
</dbReference>
<feature type="domain" description="SsuA/THI5-like" evidence="3">
    <location>
        <begin position="63"/>
        <end position="277"/>
    </location>
</feature>
<dbReference type="Proteomes" id="UP001056429">
    <property type="component" value="Unassembled WGS sequence"/>
</dbReference>
<keyword evidence="5" id="KW-1185">Reference proteome</keyword>
<evidence type="ECO:0000259" key="3">
    <source>
        <dbReference type="Pfam" id="PF09084"/>
    </source>
</evidence>
<dbReference type="Pfam" id="PF09084">
    <property type="entry name" value="NMT1"/>
    <property type="match status" value="1"/>
</dbReference>